<reference evidence="9" key="1">
    <citation type="submission" date="2015-08" db="UniProtKB">
        <authorList>
            <consortium name="WormBaseParasite"/>
        </authorList>
    </citation>
    <scope>IDENTIFICATION</scope>
</reference>
<dbReference type="InterPro" id="IPR000971">
    <property type="entry name" value="Globin"/>
</dbReference>
<name>A0A0K0ELD3_STRER</name>
<evidence type="ECO:0000313" key="10">
    <source>
        <dbReference type="WBParaSite" id="TCONS_00015747.p1"/>
    </source>
</evidence>
<dbReference type="AlphaFoldDB" id="A0A0K0ELD3"/>
<proteinExistence type="inferred from homology"/>
<dbReference type="Proteomes" id="UP000035681">
    <property type="component" value="Unplaced"/>
</dbReference>
<dbReference type="Pfam" id="PF00042">
    <property type="entry name" value="Globin"/>
    <property type="match status" value="1"/>
</dbReference>
<keyword evidence="5" id="KW-0408">Iron</keyword>
<evidence type="ECO:0000256" key="2">
    <source>
        <dbReference type="ARBA" id="ARBA00022617"/>
    </source>
</evidence>
<dbReference type="PANTHER" id="PTHR47217">
    <property type="entry name" value="GLOBIN-LIKE PROTEIN"/>
    <property type="match status" value="1"/>
</dbReference>
<keyword evidence="4" id="KW-0479">Metal-binding</keyword>
<dbReference type="SUPFAM" id="SSF46458">
    <property type="entry name" value="Globin-like"/>
    <property type="match status" value="1"/>
</dbReference>
<keyword evidence="1 6" id="KW-0813">Transport</keyword>
<evidence type="ECO:0000313" key="9">
    <source>
        <dbReference type="WBParaSite" id="SSTP_0001027700.1"/>
    </source>
</evidence>
<accession>A0A0K0ELD3</accession>
<keyword evidence="8" id="KW-1185">Reference proteome</keyword>
<organism evidence="9">
    <name type="scientific">Strongyloides stercoralis</name>
    <name type="common">Threadworm</name>
    <dbReference type="NCBI Taxonomy" id="6248"/>
    <lineage>
        <taxon>Eukaryota</taxon>
        <taxon>Metazoa</taxon>
        <taxon>Ecdysozoa</taxon>
        <taxon>Nematoda</taxon>
        <taxon>Chromadorea</taxon>
        <taxon>Rhabditida</taxon>
        <taxon>Tylenchina</taxon>
        <taxon>Panagrolaimomorpha</taxon>
        <taxon>Strongyloidoidea</taxon>
        <taxon>Strongyloididae</taxon>
        <taxon>Strongyloides</taxon>
    </lineage>
</organism>
<evidence type="ECO:0000256" key="4">
    <source>
        <dbReference type="ARBA" id="ARBA00022723"/>
    </source>
</evidence>
<dbReference type="CDD" id="cd01040">
    <property type="entry name" value="Mb-like"/>
    <property type="match status" value="1"/>
</dbReference>
<sequence length="160" mass="19160">MFRHKSSFRSVILTKLTENHRQVIKNSFNIFKKNGVPNAHNIFLRMFKEYPDYKYVWNQFKNMSDEELSQTPLLWKHATAFVFGLERVIKTMDDQEMMILMIHSTANQHKSWGLKKEHFFAMVHLITDILMEEKGEPDEKYAIMEAWESFYDVLGTLVEY</sequence>
<dbReference type="InterPro" id="IPR009050">
    <property type="entry name" value="Globin-like_sf"/>
</dbReference>
<evidence type="ECO:0000256" key="6">
    <source>
        <dbReference type="RuleBase" id="RU000356"/>
    </source>
</evidence>
<dbReference type="PROSITE" id="PS01033">
    <property type="entry name" value="GLOBIN"/>
    <property type="match status" value="1"/>
</dbReference>
<dbReference type="PANTHER" id="PTHR47217:SF1">
    <property type="entry name" value="GLOBIN-LIKE PROTEIN"/>
    <property type="match status" value="1"/>
</dbReference>
<dbReference type="WBParaSite" id="TCONS_00015747.p1">
    <property type="protein sequence ID" value="TCONS_00015747.p1"/>
    <property type="gene ID" value="XLOC_010506"/>
</dbReference>
<dbReference type="WBParaSite" id="SSTP_0001027700.1">
    <property type="protein sequence ID" value="SSTP_0001027700.1"/>
    <property type="gene ID" value="SSTP_0001027700"/>
</dbReference>
<dbReference type="GO" id="GO:0005344">
    <property type="term" value="F:oxygen carrier activity"/>
    <property type="evidence" value="ECO:0007669"/>
    <property type="project" value="UniProtKB-KW"/>
</dbReference>
<keyword evidence="3 6" id="KW-0561">Oxygen transport</keyword>
<dbReference type="STRING" id="6248.A0A0K0ELD3"/>
<evidence type="ECO:0000256" key="1">
    <source>
        <dbReference type="ARBA" id="ARBA00022448"/>
    </source>
</evidence>
<evidence type="ECO:0000313" key="8">
    <source>
        <dbReference type="Proteomes" id="UP000035681"/>
    </source>
</evidence>
<dbReference type="InterPro" id="IPR012292">
    <property type="entry name" value="Globin/Proto"/>
</dbReference>
<dbReference type="GO" id="GO:0020037">
    <property type="term" value="F:heme binding"/>
    <property type="evidence" value="ECO:0007669"/>
    <property type="project" value="InterPro"/>
</dbReference>
<dbReference type="GO" id="GO:0019825">
    <property type="term" value="F:oxygen binding"/>
    <property type="evidence" value="ECO:0007669"/>
    <property type="project" value="InterPro"/>
</dbReference>
<dbReference type="GO" id="GO:0046872">
    <property type="term" value="F:metal ion binding"/>
    <property type="evidence" value="ECO:0007669"/>
    <property type="project" value="UniProtKB-KW"/>
</dbReference>
<protein>
    <submittedName>
        <fullName evidence="9 10">GLOBIN domain-containing protein</fullName>
    </submittedName>
</protein>
<evidence type="ECO:0000256" key="3">
    <source>
        <dbReference type="ARBA" id="ARBA00022621"/>
    </source>
</evidence>
<evidence type="ECO:0000256" key="5">
    <source>
        <dbReference type="ARBA" id="ARBA00023004"/>
    </source>
</evidence>
<dbReference type="InterPro" id="IPR044399">
    <property type="entry name" value="Mb-like_M"/>
</dbReference>
<feature type="domain" description="Globin" evidence="7">
    <location>
        <begin position="15"/>
        <end position="160"/>
    </location>
</feature>
<comment type="similarity">
    <text evidence="6">Belongs to the globin family.</text>
</comment>
<evidence type="ECO:0000259" key="7">
    <source>
        <dbReference type="PROSITE" id="PS01033"/>
    </source>
</evidence>
<keyword evidence="2 6" id="KW-0349">Heme</keyword>
<dbReference type="Gene3D" id="1.10.490.10">
    <property type="entry name" value="Globins"/>
    <property type="match status" value="1"/>
</dbReference>